<evidence type="ECO:0000313" key="1">
    <source>
        <dbReference type="EMBL" id="PWK21911.1"/>
    </source>
</evidence>
<dbReference type="AlphaFoldDB" id="A0A316DUZ5"/>
<proteinExistence type="predicted"/>
<comment type="caution">
    <text evidence="1">The sequence shown here is derived from an EMBL/GenBank/DDBJ whole genome shotgun (WGS) entry which is preliminary data.</text>
</comment>
<name>A0A316DUZ5_9BACT</name>
<dbReference type="GO" id="GO:0006313">
    <property type="term" value="P:DNA transposition"/>
    <property type="evidence" value="ECO:0007669"/>
    <property type="project" value="InterPro"/>
</dbReference>
<evidence type="ECO:0000313" key="2">
    <source>
        <dbReference type="Proteomes" id="UP000245489"/>
    </source>
</evidence>
<dbReference type="Gene3D" id="3.30.70.1290">
    <property type="entry name" value="Transposase IS200-like"/>
    <property type="match status" value="1"/>
</dbReference>
<feature type="non-terminal residue" evidence="1">
    <location>
        <position position="78"/>
    </location>
</feature>
<organism evidence="1 2">
    <name type="scientific">Arcicella aurantiaca</name>
    <dbReference type="NCBI Taxonomy" id="591202"/>
    <lineage>
        <taxon>Bacteria</taxon>
        <taxon>Pseudomonadati</taxon>
        <taxon>Bacteroidota</taxon>
        <taxon>Cytophagia</taxon>
        <taxon>Cytophagales</taxon>
        <taxon>Flectobacillaceae</taxon>
        <taxon>Arcicella</taxon>
    </lineage>
</organism>
<accession>A0A316DUZ5</accession>
<gene>
    <name evidence="1" type="ORF">LV89_03628</name>
</gene>
<evidence type="ECO:0008006" key="3">
    <source>
        <dbReference type="Google" id="ProtNLM"/>
    </source>
</evidence>
<dbReference type="EMBL" id="QGGO01000022">
    <property type="protein sequence ID" value="PWK21911.1"/>
    <property type="molecule type" value="Genomic_DNA"/>
</dbReference>
<dbReference type="Proteomes" id="UP000245489">
    <property type="component" value="Unassembled WGS sequence"/>
</dbReference>
<protein>
    <recommendedName>
        <fullName evidence="3">Transposase IS200 family protein</fullName>
    </recommendedName>
</protein>
<dbReference type="SUPFAM" id="SSF143422">
    <property type="entry name" value="Transposase IS200-like"/>
    <property type="match status" value="1"/>
</dbReference>
<dbReference type="GO" id="GO:0003677">
    <property type="term" value="F:DNA binding"/>
    <property type="evidence" value="ECO:0007669"/>
    <property type="project" value="InterPro"/>
</dbReference>
<keyword evidence="2" id="KW-1185">Reference proteome</keyword>
<sequence length="78" mass="9198">MDIGEVYFYTSTIISWKRLFMTDNLKLIIIDCLKNLVERKLIIVYGFVIMPNHIHIIWELNSMNGKELPDTSFTKFTA</sequence>
<dbReference type="InterPro" id="IPR036515">
    <property type="entry name" value="Transposase_17_sf"/>
</dbReference>
<dbReference type="GO" id="GO:0004803">
    <property type="term" value="F:transposase activity"/>
    <property type="evidence" value="ECO:0007669"/>
    <property type="project" value="InterPro"/>
</dbReference>
<reference evidence="1 2" key="1">
    <citation type="submission" date="2018-05" db="EMBL/GenBank/DDBJ databases">
        <title>Genomic Encyclopedia of Archaeal and Bacterial Type Strains, Phase II (KMG-II): from individual species to whole genera.</title>
        <authorList>
            <person name="Goeker M."/>
        </authorList>
    </citation>
    <scope>NUCLEOTIDE SEQUENCE [LARGE SCALE GENOMIC DNA]</scope>
    <source>
        <strain evidence="1 2">DSM 22214</strain>
    </source>
</reference>